<dbReference type="CDD" id="cd22268">
    <property type="entry name" value="DPBB_RlpA-like"/>
    <property type="match status" value="1"/>
</dbReference>
<dbReference type="NCBIfam" id="TIGR00413">
    <property type="entry name" value="rlpA"/>
    <property type="match status" value="1"/>
</dbReference>
<feature type="domain" description="RlpA-like protein double-psi beta-barrel" evidence="5">
    <location>
        <begin position="32"/>
        <end position="117"/>
    </location>
</feature>
<protein>
    <recommendedName>
        <fullName evidence="3">Endolytic peptidoglycan transglycosylase RlpA</fullName>
        <ecNumber evidence="3">4.2.2.-</ecNumber>
    </recommendedName>
</protein>
<dbReference type="GO" id="GO:0000270">
    <property type="term" value="P:peptidoglycan metabolic process"/>
    <property type="evidence" value="ECO:0007669"/>
    <property type="project" value="UniProtKB-UniRule"/>
</dbReference>
<dbReference type="GO" id="GO:0071555">
    <property type="term" value="P:cell wall organization"/>
    <property type="evidence" value="ECO:0007669"/>
    <property type="project" value="UniProtKB-KW"/>
</dbReference>
<evidence type="ECO:0000256" key="1">
    <source>
        <dbReference type="ARBA" id="ARBA00023239"/>
    </source>
</evidence>
<keyword evidence="7" id="KW-1185">Reference proteome</keyword>
<evidence type="ECO:0000256" key="3">
    <source>
        <dbReference type="HAMAP-Rule" id="MF_02071"/>
    </source>
</evidence>
<proteinExistence type="inferred from homology"/>
<evidence type="ECO:0000259" key="5">
    <source>
        <dbReference type="Pfam" id="PF03330"/>
    </source>
</evidence>
<reference evidence="6 7" key="1">
    <citation type="submission" date="2017-09" db="EMBL/GenBank/DDBJ databases">
        <authorList>
            <person name="Ehlers B."/>
            <person name="Leendertz F.H."/>
        </authorList>
    </citation>
    <scope>NUCLEOTIDE SEQUENCE [LARGE SCALE GENOMIC DNA]</scope>
    <source>
        <strain evidence="6 7">DSM 18289</strain>
    </source>
</reference>
<dbReference type="InterPro" id="IPR009009">
    <property type="entry name" value="RlpA-like_DPBB"/>
</dbReference>
<dbReference type="PANTHER" id="PTHR34183">
    <property type="entry name" value="ENDOLYTIC PEPTIDOGLYCAN TRANSGLYCOSYLASE RLPA"/>
    <property type="match status" value="1"/>
</dbReference>
<dbReference type="EMBL" id="OBEL01000006">
    <property type="protein sequence ID" value="SNZ20850.1"/>
    <property type="molecule type" value="Genomic_DNA"/>
</dbReference>
<evidence type="ECO:0000256" key="2">
    <source>
        <dbReference type="ARBA" id="ARBA00023316"/>
    </source>
</evidence>
<gene>
    <name evidence="3" type="primary">rlpA</name>
    <name evidence="6" type="ORF">SAMN06265368_3961</name>
</gene>
<dbReference type="InterPro" id="IPR012997">
    <property type="entry name" value="RplA"/>
</dbReference>
<dbReference type="HAMAP" id="MF_02071">
    <property type="entry name" value="RlpA"/>
    <property type="match status" value="1"/>
</dbReference>
<accession>A0A285PGK0</accession>
<dbReference type="InterPro" id="IPR034718">
    <property type="entry name" value="RlpA"/>
</dbReference>
<dbReference type="AlphaFoldDB" id="A0A285PGK0"/>
<dbReference type="SUPFAM" id="SSF50685">
    <property type="entry name" value="Barwin-like endoglucanases"/>
    <property type="match status" value="1"/>
</dbReference>
<keyword evidence="2 3" id="KW-0961">Cell wall biogenesis/degradation</keyword>
<keyword evidence="3" id="KW-0732">Signal</keyword>
<dbReference type="Proteomes" id="UP000219439">
    <property type="component" value="Unassembled WGS sequence"/>
</dbReference>
<dbReference type="Pfam" id="PF03330">
    <property type="entry name" value="DPBB_1"/>
    <property type="match status" value="1"/>
</dbReference>
<dbReference type="GO" id="GO:0008932">
    <property type="term" value="F:lytic endotransglycosylase activity"/>
    <property type="evidence" value="ECO:0007669"/>
    <property type="project" value="UniProtKB-UniRule"/>
</dbReference>
<feature type="chain" id="PRO_5013409440" description="Endolytic peptidoglycan transglycosylase RlpA" evidence="3">
    <location>
        <begin position="23"/>
        <end position="122"/>
    </location>
</feature>
<dbReference type="PANTHER" id="PTHR34183:SF1">
    <property type="entry name" value="ENDOLYTIC PEPTIDOGLYCAN TRANSGLYCOSYLASE RLPA"/>
    <property type="match status" value="1"/>
</dbReference>
<keyword evidence="6" id="KW-0449">Lipoprotein</keyword>
<evidence type="ECO:0000313" key="7">
    <source>
        <dbReference type="Proteomes" id="UP000219439"/>
    </source>
</evidence>
<dbReference type="Gene3D" id="2.40.40.10">
    <property type="entry name" value="RlpA-like domain"/>
    <property type="match status" value="1"/>
</dbReference>
<keyword evidence="1 3" id="KW-0456">Lyase</keyword>
<dbReference type="InterPro" id="IPR036908">
    <property type="entry name" value="RlpA-like_sf"/>
</dbReference>
<name>A0A285PGK0_9HYPH</name>
<comment type="function">
    <text evidence="3">Lytic transglycosylase with a strong preference for naked glycan strands that lack stem peptides.</text>
</comment>
<sequence length="122" mass="13044" precursor="true">MKMLTIAALMMSAGLLFVTVLADVSHAKASEQCGKASWYALTSKTASGEYANPAKMTAAHRSLKFGTKVRVKNMRNGKAVTLRINDRGPFIKGRIIDVTKAAAGKLGFINAGTTKVCLQIIK</sequence>
<feature type="signal peptide" evidence="3">
    <location>
        <begin position="1"/>
        <end position="22"/>
    </location>
</feature>
<evidence type="ECO:0000256" key="4">
    <source>
        <dbReference type="RuleBase" id="RU003495"/>
    </source>
</evidence>
<dbReference type="EC" id="4.2.2.-" evidence="3"/>
<organism evidence="6 7">
    <name type="scientific">Cohaesibacter gelatinilyticus</name>
    <dbReference type="NCBI Taxonomy" id="372072"/>
    <lineage>
        <taxon>Bacteria</taxon>
        <taxon>Pseudomonadati</taxon>
        <taxon>Pseudomonadota</taxon>
        <taxon>Alphaproteobacteria</taxon>
        <taxon>Hyphomicrobiales</taxon>
        <taxon>Cohaesibacteraceae</taxon>
    </lineage>
</organism>
<comment type="similarity">
    <text evidence="3 4">Belongs to the RlpA family.</text>
</comment>
<evidence type="ECO:0000313" key="6">
    <source>
        <dbReference type="EMBL" id="SNZ20850.1"/>
    </source>
</evidence>